<dbReference type="RefSeq" id="WP_094548954.1">
    <property type="nucleotide sequence ID" value="NZ_MQWB01000001.1"/>
</dbReference>
<protein>
    <submittedName>
        <fullName evidence="2">Uncharacterized protein</fullName>
    </submittedName>
</protein>
<keyword evidence="1" id="KW-1133">Transmembrane helix</keyword>
<evidence type="ECO:0000256" key="1">
    <source>
        <dbReference type="SAM" id="Phobius"/>
    </source>
</evidence>
<keyword evidence="1" id="KW-0812">Transmembrane</keyword>
<dbReference type="AlphaFoldDB" id="A0A259U0H0"/>
<keyword evidence="1" id="KW-0472">Membrane</keyword>
<evidence type="ECO:0000313" key="2">
    <source>
        <dbReference type="EMBL" id="OZC03513.1"/>
    </source>
</evidence>
<sequence>MHPVLQFGLGLSAVGVPVVYISVRLLHLIWESERYSGGRAGNRQALLDAPDEEDELANETRFETLGALAPLGLIALVWGIHQIKEALVRMGEM</sequence>
<keyword evidence="3" id="KW-1185">Reference proteome</keyword>
<dbReference type="InParanoid" id="A0A259U0H0"/>
<evidence type="ECO:0000313" key="3">
    <source>
        <dbReference type="Proteomes" id="UP000216446"/>
    </source>
</evidence>
<dbReference type="EMBL" id="MQWB01000001">
    <property type="protein sequence ID" value="OZC03513.1"/>
    <property type="molecule type" value="Genomic_DNA"/>
</dbReference>
<accession>A0A259U0H0</accession>
<feature type="transmembrane region" description="Helical" evidence="1">
    <location>
        <begin position="7"/>
        <end position="30"/>
    </location>
</feature>
<comment type="caution">
    <text evidence="2">The sequence shown here is derived from an EMBL/GenBank/DDBJ whole genome shotgun (WGS) entry which is preliminary data.</text>
</comment>
<reference evidence="2 3" key="1">
    <citation type="submission" date="2016-11" db="EMBL/GenBank/DDBJ databases">
        <title>Study of marine rhodopsin-containing bacteria.</title>
        <authorList>
            <person name="Yoshizawa S."/>
            <person name="Kumagai Y."/>
            <person name="Kogure K."/>
        </authorList>
    </citation>
    <scope>NUCLEOTIDE SEQUENCE [LARGE SCALE GENOMIC DNA]</scope>
    <source>
        <strain evidence="2 3">SG-29</strain>
    </source>
</reference>
<dbReference type="Proteomes" id="UP000216446">
    <property type="component" value="Unassembled WGS sequence"/>
</dbReference>
<name>A0A259U0H0_9BACT</name>
<proteinExistence type="predicted"/>
<gene>
    <name evidence="2" type="ORF">BSZ36_11285</name>
</gene>
<organism evidence="2 3">
    <name type="scientific">Rubricoccus marinus</name>
    <dbReference type="NCBI Taxonomy" id="716817"/>
    <lineage>
        <taxon>Bacteria</taxon>
        <taxon>Pseudomonadati</taxon>
        <taxon>Rhodothermota</taxon>
        <taxon>Rhodothermia</taxon>
        <taxon>Rhodothermales</taxon>
        <taxon>Rubricoccaceae</taxon>
        <taxon>Rubricoccus</taxon>
    </lineage>
</organism>